<accession>A0A9D4PWS4</accession>
<dbReference type="VEuPathDB" id="VectorBase:RSAN_027147"/>
<evidence type="ECO:0000313" key="3">
    <source>
        <dbReference type="Proteomes" id="UP000821837"/>
    </source>
</evidence>
<keyword evidence="3" id="KW-1185">Reference proteome</keyword>
<proteinExistence type="predicted"/>
<dbReference type="VEuPathDB" id="VectorBase:RSAN_035298"/>
<evidence type="ECO:0000313" key="2">
    <source>
        <dbReference type="EMBL" id="KAH7957175.1"/>
    </source>
</evidence>
<reference evidence="2" key="2">
    <citation type="submission" date="2021-09" db="EMBL/GenBank/DDBJ databases">
        <authorList>
            <person name="Jia N."/>
            <person name="Wang J."/>
            <person name="Shi W."/>
            <person name="Du L."/>
            <person name="Sun Y."/>
            <person name="Zhan W."/>
            <person name="Jiang J."/>
            <person name="Wang Q."/>
            <person name="Zhang B."/>
            <person name="Ji P."/>
            <person name="Sakyi L.B."/>
            <person name="Cui X."/>
            <person name="Yuan T."/>
            <person name="Jiang B."/>
            <person name="Yang W."/>
            <person name="Lam T.T.-Y."/>
            <person name="Chang Q."/>
            <person name="Ding S."/>
            <person name="Wang X."/>
            <person name="Zhu J."/>
            <person name="Ruan X."/>
            <person name="Zhao L."/>
            <person name="Wei J."/>
            <person name="Que T."/>
            <person name="Du C."/>
            <person name="Cheng J."/>
            <person name="Dai P."/>
            <person name="Han X."/>
            <person name="Huang E."/>
            <person name="Gao Y."/>
            <person name="Liu J."/>
            <person name="Shao H."/>
            <person name="Ye R."/>
            <person name="Li L."/>
            <person name="Wei W."/>
            <person name="Wang X."/>
            <person name="Wang C."/>
            <person name="Huo Q."/>
            <person name="Li W."/>
            <person name="Guo W."/>
            <person name="Chen H."/>
            <person name="Chen S."/>
            <person name="Zhou L."/>
            <person name="Zhou L."/>
            <person name="Ni X."/>
            <person name="Tian J."/>
            <person name="Zhou Y."/>
            <person name="Sheng Y."/>
            <person name="Liu T."/>
            <person name="Pan Y."/>
            <person name="Xia L."/>
            <person name="Li J."/>
            <person name="Zhao F."/>
            <person name="Cao W."/>
        </authorList>
    </citation>
    <scope>NUCLEOTIDE SEQUENCE</scope>
    <source>
        <strain evidence="2">Rsan-2018</strain>
        <tissue evidence="2">Larvae</tissue>
    </source>
</reference>
<feature type="signal peptide" evidence="1">
    <location>
        <begin position="1"/>
        <end position="21"/>
    </location>
</feature>
<dbReference type="Proteomes" id="UP000821837">
    <property type="component" value="Unassembled WGS sequence"/>
</dbReference>
<comment type="caution">
    <text evidence="2">The sequence shown here is derived from an EMBL/GenBank/DDBJ whole genome shotgun (WGS) entry which is preliminary data.</text>
</comment>
<sequence length="249" mass="27988">MSAAMLPVTVALCIFFAAAFAEECSKVQLDDATMKEAGEVATKLMKECVHLLDKYPTPISTIADGMKMLCDDYATCHDKYESLTSKPDEYRKELIKCVQPHFLKFYKSRPELKHDPEQVGKEISVREDVMKKAGQIAAELMKQCVHLLDKHPMPLSMIADAMKTLCVDYAGCHDKHAASANKPDEYRKLLITCGHPHLVNFFKNQPEFKHDPEAVATEIGTCIMDHIPLTKEMGIATAYWILKIMGAHE</sequence>
<reference evidence="2" key="1">
    <citation type="journal article" date="2020" name="Cell">
        <title>Large-Scale Comparative Analyses of Tick Genomes Elucidate Their Genetic Diversity and Vector Capacities.</title>
        <authorList>
            <consortium name="Tick Genome and Microbiome Consortium (TIGMIC)"/>
            <person name="Jia N."/>
            <person name="Wang J."/>
            <person name="Shi W."/>
            <person name="Du L."/>
            <person name="Sun Y."/>
            <person name="Zhan W."/>
            <person name="Jiang J.F."/>
            <person name="Wang Q."/>
            <person name="Zhang B."/>
            <person name="Ji P."/>
            <person name="Bell-Sakyi L."/>
            <person name="Cui X.M."/>
            <person name="Yuan T.T."/>
            <person name="Jiang B.G."/>
            <person name="Yang W.F."/>
            <person name="Lam T.T."/>
            <person name="Chang Q.C."/>
            <person name="Ding S.J."/>
            <person name="Wang X.J."/>
            <person name="Zhu J.G."/>
            <person name="Ruan X.D."/>
            <person name="Zhao L."/>
            <person name="Wei J.T."/>
            <person name="Ye R.Z."/>
            <person name="Que T.C."/>
            <person name="Du C.H."/>
            <person name="Zhou Y.H."/>
            <person name="Cheng J.X."/>
            <person name="Dai P.F."/>
            <person name="Guo W.B."/>
            <person name="Han X.H."/>
            <person name="Huang E.J."/>
            <person name="Li L.F."/>
            <person name="Wei W."/>
            <person name="Gao Y.C."/>
            <person name="Liu J.Z."/>
            <person name="Shao H.Z."/>
            <person name="Wang X."/>
            <person name="Wang C.C."/>
            <person name="Yang T.C."/>
            <person name="Huo Q.B."/>
            <person name="Li W."/>
            <person name="Chen H.Y."/>
            <person name="Chen S.E."/>
            <person name="Zhou L.G."/>
            <person name="Ni X.B."/>
            <person name="Tian J.H."/>
            <person name="Sheng Y."/>
            <person name="Liu T."/>
            <person name="Pan Y.S."/>
            <person name="Xia L.Y."/>
            <person name="Li J."/>
            <person name="Zhao F."/>
            <person name="Cao W.C."/>
        </authorList>
    </citation>
    <scope>NUCLEOTIDE SEQUENCE</scope>
    <source>
        <strain evidence="2">Rsan-2018</strain>
    </source>
</reference>
<protein>
    <submittedName>
        <fullName evidence="2">Uncharacterized protein</fullName>
    </submittedName>
</protein>
<gene>
    <name evidence="2" type="ORF">HPB52_015786</name>
</gene>
<organism evidence="2 3">
    <name type="scientific">Rhipicephalus sanguineus</name>
    <name type="common">Brown dog tick</name>
    <name type="synonym">Ixodes sanguineus</name>
    <dbReference type="NCBI Taxonomy" id="34632"/>
    <lineage>
        <taxon>Eukaryota</taxon>
        <taxon>Metazoa</taxon>
        <taxon>Ecdysozoa</taxon>
        <taxon>Arthropoda</taxon>
        <taxon>Chelicerata</taxon>
        <taxon>Arachnida</taxon>
        <taxon>Acari</taxon>
        <taxon>Parasitiformes</taxon>
        <taxon>Ixodida</taxon>
        <taxon>Ixodoidea</taxon>
        <taxon>Ixodidae</taxon>
        <taxon>Rhipicephalinae</taxon>
        <taxon>Rhipicephalus</taxon>
        <taxon>Rhipicephalus</taxon>
    </lineage>
</organism>
<feature type="chain" id="PRO_5038448094" evidence="1">
    <location>
        <begin position="22"/>
        <end position="249"/>
    </location>
</feature>
<name>A0A9D4PWS4_RHISA</name>
<evidence type="ECO:0000256" key="1">
    <source>
        <dbReference type="SAM" id="SignalP"/>
    </source>
</evidence>
<dbReference type="AlphaFoldDB" id="A0A9D4PWS4"/>
<keyword evidence="1" id="KW-0732">Signal</keyword>
<dbReference type="EMBL" id="JABSTV010001250">
    <property type="protein sequence ID" value="KAH7957175.1"/>
    <property type="molecule type" value="Genomic_DNA"/>
</dbReference>